<feature type="non-terminal residue" evidence="1">
    <location>
        <position position="66"/>
    </location>
</feature>
<gene>
    <name evidence="1" type="ORF">S12H4_60828</name>
</gene>
<comment type="caution">
    <text evidence="1">The sequence shown here is derived from an EMBL/GenBank/DDBJ whole genome shotgun (WGS) entry which is preliminary data.</text>
</comment>
<name>X1VXQ0_9ZZZZ</name>
<evidence type="ECO:0000313" key="1">
    <source>
        <dbReference type="EMBL" id="GAJ16600.1"/>
    </source>
</evidence>
<dbReference type="EMBL" id="BARW01040153">
    <property type="protein sequence ID" value="GAJ16600.1"/>
    <property type="molecule type" value="Genomic_DNA"/>
</dbReference>
<accession>X1VXQ0</accession>
<dbReference type="AlphaFoldDB" id="X1VXQ0"/>
<organism evidence="1">
    <name type="scientific">marine sediment metagenome</name>
    <dbReference type="NCBI Taxonomy" id="412755"/>
    <lineage>
        <taxon>unclassified sequences</taxon>
        <taxon>metagenomes</taxon>
        <taxon>ecological metagenomes</taxon>
    </lineage>
</organism>
<proteinExistence type="predicted"/>
<protein>
    <submittedName>
        <fullName evidence="1">Uncharacterized protein</fullName>
    </submittedName>
</protein>
<reference evidence="1" key="1">
    <citation type="journal article" date="2014" name="Front. Microbiol.">
        <title>High frequency of phylogenetically diverse reductive dehalogenase-homologous genes in deep subseafloor sedimentary metagenomes.</title>
        <authorList>
            <person name="Kawai M."/>
            <person name="Futagami T."/>
            <person name="Toyoda A."/>
            <person name="Takaki Y."/>
            <person name="Nishi S."/>
            <person name="Hori S."/>
            <person name="Arai W."/>
            <person name="Tsubouchi T."/>
            <person name="Morono Y."/>
            <person name="Uchiyama I."/>
            <person name="Ito T."/>
            <person name="Fujiyama A."/>
            <person name="Inagaki F."/>
            <person name="Takami H."/>
        </authorList>
    </citation>
    <scope>NUCLEOTIDE SEQUENCE</scope>
    <source>
        <strain evidence="1">Expedition CK06-06</strain>
    </source>
</reference>
<sequence>MDINYLSLAVFGLALTINQTVLNPDFVASGVNKLDMSSLAEEFLSEQIPLDGEQELVAGILDDTIV</sequence>